<comment type="caution">
    <text evidence="1">The sequence shown here is derived from an EMBL/GenBank/DDBJ whole genome shotgun (WGS) entry which is preliminary data.</text>
</comment>
<dbReference type="EMBL" id="JBCLYO010000024">
    <property type="protein sequence ID" value="KAL0078632.1"/>
    <property type="molecule type" value="Genomic_DNA"/>
</dbReference>
<organism evidence="1 2">
    <name type="scientific">Phycomyces blakesleeanus</name>
    <dbReference type="NCBI Taxonomy" id="4837"/>
    <lineage>
        <taxon>Eukaryota</taxon>
        <taxon>Fungi</taxon>
        <taxon>Fungi incertae sedis</taxon>
        <taxon>Mucoromycota</taxon>
        <taxon>Mucoromycotina</taxon>
        <taxon>Mucoromycetes</taxon>
        <taxon>Mucorales</taxon>
        <taxon>Phycomycetaceae</taxon>
        <taxon>Phycomyces</taxon>
    </lineage>
</organism>
<name>A0ABR3AR00_PHYBL</name>
<evidence type="ECO:0000313" key="2">
    <source>
        <dbReference type="Proteomes" id="UP001448207"/>
    </source>
</evidence>
<dbReference type="Proteomes" id="UP001448207">
    <property type="component" value="Unassembled WGS sequence"/>
</dbReference>
<protein>
    <submittedName>
        <fullName evidence="1">Uncharacterized protein</fullName>
    </submittedName>
</protein>
<gene>
    <name evidence="1" type="ORF">J3Q64DRAFT_1278307</name>
</gene>
<sequence length="65" mass="7705">MVHKLKRERERESACVRVRVCLCGVFYFIYVDTHINSLNPTHSCSHSLIHLITIYIYITRPFPIN</sequence>
<keyword evidence="2" id="KW-1185">Reference proteome</keyword>
<accession>A0ABR3AR00</accession>
<reference evidence="1 2" key="1">
    <citation type="submission" date="2024-04" db="EMBL/GenBank/DDBJ databases">
        <title>Symmetric and asymmetric DNA N6-adenine methylation regulates different biological responses in Mucorales.</title>
        <authorList>
            <consortium name="Lawrence Berkeley National Laboratory"/>
            <person name="Lax C."/>
            <person name="Mondo S.J."/>
            <person name="Osorio-Concepcion M."/>
            <person name="Muszewska A."/>
            <person name="Corrochano-Luque M."/>
            <person name="Gutierrez G."/>
            <person name="Riley R."/>
            <person name="Lipzen A."/>
            <person name="Guo J."/>
            <person name="Hundley H."/>
            <person name="Amirebrahimi M."/>
            <person name="Ng V."/>
            <person name="Lorenzo-Gutierrez D."/>
            <person name="Binder U."/>
            <person name="Yang J."/>
            <person name="Song Y."/>
            <person name="Canovas D."/>
            <person name="Navarro E."/>
            <person name="Freitag M."/>
            <person name="Gabaldon T."/>
            <person name="Grigoriev I.V."/>
            <person name="Corrochano L.M."/>
            <person name="Nicolas F.E."/>
            <person name="Garre V."/>
        </authorList>
    </citation>
    <scope>NUCLEOTIDE SEQUENCE [LARGE SCALE GENOMIC DNA]</scope>
    <source>
        <strain evidence="1 2">L51</strain>
    </source>
</reference>
<proteinExistence type="predicted"/>
<evidence type="ECO:0000313" key="1">
    <source>
        <dbReference type="EMBL" id="KAL0078632.1"/>
    </source>
</evidence>